<keyword evidence="3" id="KW-0808">Transferase</keyword>
<dbReference type="GeneID" id="17088255"/>
<evidence type="ECO:0000256" key="1">
    <source>
        <dbReference type="SAM" id="MobiDB-lite"/>
    </source>
</evidence>
<dbReference type="KEGG" id="gsl:Gasu_31050"/>
<dbReference type="Gramene" id="EME29463">
    <property type="protein sequence ID" value="EME29463"/>
    <property type="gene ID" value="Gasu_31050"/>
</dbReference>
<feature type="compositionally biased region" description="Pro residues" evidence="1">
    <location>
        <begin position="217"/>
        <end position="226"/>
    </location>
</feature>
<feature type="compositionally biased region" description="Basic and acidic residues" evidence="1">
    <location>
        <begin position="174"/>
        <end position="195"/>
    </location>
</feature>
<dbReference type="Pfam" id="PF16561">
    <property type="entry name" value="AMPK1_CBM"/>
    <property type="match status" value="1"/>
</dbReference>
<dbReference type="EMBL" id="KB454508">
    <property type="protein sequence ID" value="EME29463.1"/>
    <property type="molecule type" value="Genomic_DNA"/>
</dbReference>
<keyword evidence="4" id="KW-1185">Reference proteome</keyword>
<reference evidence="4" key="1">
    <citation type="journal article" date="2013" name="Science">
        <title>Gene transfer from bacteria and archaea facilitated evolution of an extremophilic eukaryote.</title>
        <authorList>
            <person name="Schonknecht G."/>
            <person name="Chen W.H."/>
            <person name="Ternes C.M."/>
            <person name="Barbier G.G."/>
            <person name="Shrestha R.P."/>
            <person name="Stanke M."/>
            <person name="Brautigam A."/>
            <person name="Baker B.J."/>
            <person name="Banfield J.F."/>
            <person name="Garavito R.M."/>
            <person name="Carr K."/>
            <person name="Wilkerson C."/>
            <person name="Rensing S.A."/>
            <person name="Gagneul D."/>
            <person name="Dickenson N.E."/>
            <person name="Oesterhelt C."/>
            <person name="Lercher M.J."/>
            <person name="Weber A.P."/>
        </authorList>
    </citation>
    <scope>NUCLEOTIDE SEQUENCE [LARGE SCALE GENOMIC DNA]</scope>
    <source>
        <strain evidence="4">074W</strain>
    </source>
</reference>
<feature type="compositionally biased region" description="Basic and acidic residues" evidence="1">
    <location>
        <begin position="146"/>
        <end position="167"/>
    </location>
</feature>
<evidence type="ECO:0000313" key="4">
    <source>
        <dbReference type="Proteomes" id="UP000030680"/>
    </source>
</evidence>
<dbReference type="InterPro" id="IPR013783">
    <property type="entry name" value="Ig-like_fold"/>
</dbReference>
<evidence type="ECO:0000259" key="2">
    <source>
        <dbReference type="Pfam" id="PF16561"/>
    </source>
</evidence>
<organism evidence="3 4">
    <name type="scientific">Galdieria sulphuraria</name>
    <name type="common">Red alga</name>
    <dbReference type="NCBI Taxonomy" id="130081"/>
    <lineage>
        <taxon>Eukaryota</taxon>
        <taxon>Rhodophyta</taxon>
        <taxon>Bangiophyceae</taxon>
        <taxon>Galdieriales</taxon>
        <taxon>Galdieriaceae</taxon>
        <taxon>Galdieria</taxon>
    </lineage>
</organism>
<feature type="compositionally biased region" description="Polar residues" evidence="1">
    <location>
        <begin position="199"/>
        <end position="214"/>
    </location>
</feature>
<dbReference type="SUPFAM" id="SSF81296">
    <property type="entry name" value="E set domains"/>
    <property type="match status" value="1"/>
</dbReference>
<gene>
    <name evidence="3" type="ORF">Gasu_31050</name>
</gene>
<feature type="compositionally biased region" description="Polar residues" evidence="1">
    <location>
        <begin position="1"/>
        <end position="11"/>
    </location>
</feature>
<feature type="domain" description="AMP-activated protein kinase glycogen-binding" evidence="2">
    <location>
        <begin position="329"/>
        <end position="397"/>
    </location>
</feature>
<dbReference type="GO" id="GO:0016301">
    <property type="term" value="F:kinase activity"/>
    <property type="evidence" value="ECO:0007669"/>
    <property type="project" value="UniProtKB-KW"/>
</dbReference>
<keyword evidence="3" id="KW-0418">Kinase</keyword>
<protein>
    <submittedName>
        <fullName evidence="3">5'-AMP-activated protein kinase-related protein</fullName>
    </submittedName>
</protein>
<feature type="compositionally biased region" description="Basic and acidic residues" evidence="1">
    <location>
        <begin position="105"/>
        <end position="122"/>
    </location>
</feature>
<dbReference type="AlphaFoldDB" id="M2Y0L7"/>
<dbReference type="Proteomes" id="UP000030680">
    <property type="component" value="Unassembled WGS sequence"/>
</dbReference>
<dbReference type="InterPro" id="IPR014756">
    <property type="entry name" value="Ig_E-set"/>
</dbReference>
<dbReference type="RefSeq" id="XP_005705983.1">
    <property type="nucleotide sequence ID" value="XM_005705926.1"/>
</dbReference>
<dbReference type="CDD" id="cd02859">
    <property type="entry name" value="E_set_AMPKbeta_like_N"/>
    <property type="match status" value="1"/>
</dbReference>
<feature type="compositionally biased region" description="Low complexity" evidence="1">
    <location>
        <begin position="58"/>
        <end position="71"/>
    </location>
</feature>
<feature type="region of interest" description="Disordered" evidence="1">
    <location>
        <begin position="1"/>
        <end position="291"/>
    </location>
</feature>
<dbReference type="OrthoDB" id="5873279at2759"/>
<feature type="compositionally biased region" description="Polar residues" evidence="1">
    <location>
        <begin position="40"/>
        <end position="57"/>
    </location>
</feature>
<dbReference type="InterPro" id="IPR032640">
    <property type="entry name" value="AMPK1_CBM"/>
</dbReference>
<dbReference type="Gene3D" id="2.60.40.10">
    <property type="entry name" value="Immunoglobulins"/>
    <property type="match status" value="1"/>
</dbReference>
<name>M2Y0L7_GALSU</name>
<accession>M2Y0L7</accession>
<sequence length="399" mass="44092">MSSSKESSEQLQGAKKGHVYSTEQMKGQKPVDCKGISRGKSPSSVQEIPQQKAKQNISQTSGSFGSPSSTGKEYSSKKPPPPSHGSALFGILPASLSKFFGSGENKGRTSSQEKRNSERRFSEPTSLSPKESYPSIGKSTSYPDQIPRETKDITEVESGKIKKEKENFVSSEKQVIHKEENDKKAEAKHNDKEGENTAADISTKSGRPSRSNSLPPESDPFFPPKPQTKGLTASRSIDEFLNKIARPRGQSFSEGRKSFDLGHTSQRVGRSSSENTSSRSRSPSVIGNLLSRSGSKDSRIIVPATGARQLRPHEISRQKYLECLKKKLVPTEFVYTGHASEVLLMGDWLEWDSIPLNWEEEKGCFRVVVDLPVGDHEFRYIVTPKQENSNEKEKAGDDL</sequence>
<proteinExistence type="predicted"/>
<feature type="compositionally biased region" description="Low complexity" evidence="1">
    <location>
        <begin position="267"/>
        <end position="284"/>
    </location>
</feature>
<evidence type="ECO:0000313" key="3">
    <source>
        <dbReference type="EMBL" id="EME29463.1"/>
    </source>
</evidence>